<dbReference type="Pfam" id="PF20152">
    <property type="entry name" value="DUF6534"/>
    <property type="match status" value="1"/>
</dbReference>
<keyword evidence="1" id="KW-0472">Membrane</keyword>
<feature type="transmembrane region" description="Helical" evidence="1">
    <location>
        <begin position="91"/>
        <end position="110"/>
    </location>
</feature>
<feature type="transmembrane region" description="Helical" evidence="1">
    <location>
        <begin position="47"/>
        <end position="71"/>
    </location>
</feature>
<name>A0ABR3JDQ1_9AGAR</name>
<evidence type="ECO:0000256" key="1">
    <source>
        <dbReference type="SAM" id="Phobius"/>
    </source>
</evidence>
<feature type="transmembrane region" description="Helical" evidence="1">
    <location>
        <begin position="205"/>
        <end position="228"/>
    </location>
</feature>
<feature type="transmembrane region" description="Helical" evidence="1">
    <location>
        <begin position="12"/>
        <end position="35"/>
    </location>
</feature>
<keyword evidence="4" id="KW-1185">Reference proteome</keyword>
<evidence type="ECO:0000259" key="2">
    <source>
        <dbReference type="Pfam" id="PF20152"/>
    </source>
</evidence>
<evidence type="ECO:0000313" key="3">
    <source>
        <dbReference type="EMBL" id="KAL0953840.1"/>
    </source>
</evidence>
<protein>
    <recommendedName>
        <fullName evidence="2">DUF6534 domain-containing protein</fullName>
    </recommendedName>
</protein>
<dbReference type="Proteomes" id="UP001556367">
    <property type="component" value="Unassembled WGS sequence"/>
</dbReference>
<keyword evidence="1" id="KW-1133">Transmembrane helix</keyword>
<dbReference type="PANTHER" id="PTHR40465">
    <property type="entry name" value="CHROMOSOME 1, WHOLE GENOME SHOTGUN SEQUENCE"/>
    <property type="match status" value="1"/>
</dbReference>
<accession>A0ABR3JDQ1</accession>
<dbReference type="PANTHER" id="PTHR40465:SF1">
    <property type="entry name" value="DUF6534 DOMAIN-CONTAINING PROTEIN"/>
    <property type="match status" value="1"/>
</dbReference>
<comment type="caution">
    <text evidence="3">The sequence shown here is derived from an EMBL/GenBank/DDBJ whole genome shotgun (WGS) entry which is preliminary data.</text>
</comment>
<organism evidence="3 4">
    <name type="scientific">Hohenbuehelia grisea</name>
    <dbReference type="NCBI Taxonomy" id="104357"/>
    <lineage>
        <taxon>Eukaryota</taxon>
        <taxon>Fungi</taxon>
        <taxon>Dikarya</taxon>
        <taxon>Basidiomycota</taxon>
        <taxon>Agaricomycotina</taxon>
        <taxon>Agaricomycetes</taxon>
        <taxon>Agaricomycetidae</taxon>
        <taxon>Agaricales</taxon>
        <taxon>Pleurotineae</taxon>
        <taxon>Pleurotaceae</taxon>
        <taxon>Hohenbuehelia</taxon>
    </lineage>
</organism>
<evidence type="ECO:0000313" key="4">
    <source>
        <dbReference type="Proteomes" id="UP001556367"/>
    </source>
</evidence>
<dbReference type="EMBL" id="JASNQZ010000008">
    <property type="protein sequence ID" value="KAL0953840.1"/>
    <property type="molecule type" value="Genomic_DNA"/>
</dbReference>
<feature type="transmembrane region" description="Helical" evidence="1">
    <location>
        <begin position="122"/>
        <end position="141"/>
    </location>
</feature>
<feature type="transmembrane region" description="Helical" evidence="1">
    <location>
        <begin position="234"/>
        <end position="253"/>
    </location>
</feature>
<proteinExistence type="predicted"/>
<sequence length="344" mass="37738">MVPLVNSLDGTLGALSIGAIVSSFLFGMLTIQALVYHFKFQGRDAVILQVLVGLIWFLELGQLGSVFHAIYVLTILRRNDPSVLLSPPPRTVGVSFLLSSCVGPLVEAFYVGRLYKFSNAHIPAIIGWVLTTAKLAGWIFLSSRALVMTSFTDLIDRYDLALKILLAVSGGLDLGIAAANYYYLSQGKKKTRKQRLTRLLDSIMMWSLQTGIITSVSFLATLFCVLFLEKYLIWLASSMVLTKVMSNCLFGSLNARPALNSYAHTRRSILLLSSPHESPISPTLPRVASMGPGLSSLDPFAASNHREQDSTVVDLYSSRRSNLARGPSLRSTRASIRTEGCWTL</sequence>
<feature type="transmembrane region" description="Helical" evidence="1">
    <location>
        <begin position="161"/>
        <end position="184"/>
    </location>
</feature>
<feature type="domain" description="DUF6534" evidence="2">
    <location>
        <begin position="172"/>
        <end position="256"/>
    </location>
</feature>
<reference evidence="4" key="1">
    <citation type="submission" date="2024-06" db="EMBL/GenBank/DDBJ databases">
        <title>Multi-omics analyses provide insights into the biosynthesis of the anticancer antibiotic pleurotin in Hohenbuehelia grisea.</title>
        <authorList>
            <person name="Weaver J.A."/>
            <person name="Alberti F."/>
        </authorList>
    </citation>
    <scope>NUCLEOTIDE SEQUENCE [LARGE SCALE GENOMIC DNA]</scope>
    <source>
        <strain evidence="4">T-177</strain>
    </source>
</reference>
<dbReference type="InterPro" id="IPR045339">
    <property type="entry name" value="DUF6534"/>
</dbReference>
<gene>
    <name evidence="3" type="ORF">HGRIS_005017</name>
</gene>
<keyword evidence="1" id="KW-0812">Transmembrane</keyword>